<organism evidence="2">
    <name type="scientific">Bacteriophage sp</name>
    <dbReference type="NCBI Taxonomy" id="38018"/>
    <lineage>
        <taxon>Viruses</taxon>
    </lineage>
</organism>
<feature type="region of interest" description="Disordered" evidence="1">
    <location>
        <begin position="52"/>
        <end position="82"/>
    </location>
</feature>
<name>A0A7G9A3V6_9VIRU</name>
<proteinExistence type="predicted"/>
<reference evidence="2" key="1">
    <citation type="submission" date="2020-07" db="EMBL/GenBank/DDBJ databases">
        <title>Dissolved microcystin release linked to lysis of a Microcystis spp. bloom in Lake Erie (USA) attributed to a novel cyanophage.</title>
        <authorList>
            <person name="McKindles K.M."/>
            <person name="Manes M.A."/>
            <person name="DeMarco J.R."/>
            <person name="McClure A."/>
            <person name="McKay R.M."/>
            <person name="Davis T.W."/>
            <person name="Bullerjahn G.S."/>
        </authorList>
    </citation>
    <scope>NUCLEOTIDE SEQUENCE</scope>
</reference>
<evidence type="ECO:0000313" key="2">
    <source>
        <dbReference type="EMBL" id="QNL31429.1"/>
    </source>
</evidence>
<accession>A0A7G9A3V6</accession>
<evidence type="ECO:0000256" key="1">
    <source>
        <dbReference type="SAM" id="MobiDB-lite"/>
    </source>
</evidence>
<sequence length="82" mass="9689">MAQNYTKYYQLEKWVIIASVTGIGLQEFIQQDEYMQEAAYQAASNYIQNQNKKQKQSLEEMTKSLENMNSNPLSEIKRPSFW</sequence>
<dbReference type="EMBL" id="MT840185">
    <property type="protein sequence ID" value="QNL31429.1"/>
    <property type="molecule type" value="Genomic_DNA"/>
</dbReference>
<protein>
    <submittedName>
        <fullName evidence="2">Uncharacterized protein</fullName>
    </submittedName>
</protein>
<feature type="compositionally biased region" description="Polar residues" evidence="1">
    <location>
        <begin position="64"/>
        <end position="73"/>
    </location>
</feature>